<evidence type="ECO:0000313" key="3">
    <source>
        <dbReference type="EMBL" id="PWN32830.1"/>
    </source>
</evidence>
<feature type="region of interest" description="Disordered" evidence="1">
    <location>
        <begin position="291"/>
        <end position="314"/>
    </location>
</feature>
<dbReference type="AlphaFoldDB" id="A0A316V5K2"/>
<protein>
    <submittedName>
        <fullName evidence="3">Uncharacterized protein</fullName>
    </submittedName>
</protein>
<evidence type="ECO:0000256" key="2">
    <source>
        <dbReference type="SAM" id="Phobius"/>
    </source>
</evidence>
<dbReference type="InParanoid" id="A0A316V5K2"/>
<dbReference type="OrthoDB" id="958254at2759"/>
<organism evidence="3 4">
    <name type="scientific">Meira miltonrushii</name>
    <dbReference type="NCBI Taxonomy" id="1280837"/>
    <lineage>
        <taxon>Eukaryota</taxon>
        <taxon>Fungi</taxon>
        <taxon>Dikarya</taxon>
        <taxon>Basidiomycota</taxon>
        <taxon>Ustilaginomycotina</taxon>
        <taxon>Exobasidiomycetes</taxon>
        <taxon>Exobasidiales</taxon>
        <taxon>Brachybasidiaceae</taxon>
        <taxon>Meira</taxon>
    </lineage>
</organism>
<reference evidence="3 4" key="1">
    <citation type="journal article" date="2018" name="Mol. Biol. Evol.">
        <title>Broad Genomic Sampling Reveals a Smut Pathogenic Ancestry of the Fungal Clade Ustilaginomycotina.</title>
        <authorList>
            <person name="Kijpornyongpan T."/>
            <person name="Mondo S.J."/>
            <person name="Barry K."/>
            <person name="Sandor L."/>
            <person name="Lee J."/>
            <person name="Lipzen A."/>
            <person name="Pangilinan J."/>
            <person name="LaButti K."/>
            <person name="Hainaut M."/>
            <person name="Henrissat B."/>
            <person name="Grigoriev I.V."/>
            <person name="Spatafora J.W."/>
            <person name="Aime M.C."/>
        </authorList>
    </citation>
    <scope>NUCLEOTIDE SEQUENCE [LARGE SCALE GENOMIC DNA]</scope>
    <source>
        <strain evidence="3 4">MCA 3882</strain>
    </source>
</reference>
<sequence>MNFAPTPLDWSPTKIEYGKRQQSGSNPPPSESTNNNGTQPSTNPNSQGAPPLSVFTFIIAIALFVLVVSFVLLRIFVRNRRLRRLGIYPESPIERLLGGAPKEYEDNLPPPKLWDAKIADISAHNQGALAKAEKSWLGGGVGAGEVKDHGWDALMPVAAALPPSLYPIIYAQDAANAANAGNTTLAPTGPNSAAALGAGRFGRRMPNFLRRSTNEATTEADAEADNGASANAQADTGEAAGNTQTNNTAEKQNTETGNKDEKLSASVNITVLIAMPSPSTVFPTVHKPNNNSVASLRHSQSRLGNGSATMLPSTSKIDEVQEDADMDALSDKGKAKRAPSLRSVRSVSTIKSLADARREAFFGGAAQRSSIDNEAAQKPQEQEPAPAPQNAYDDDEEEELPELVFGTASVPLYSKIVSGKQSQGVPSTLISPTKEEILTLMSTVAEARTRKVQPAAKADQKSEEAENNRRSVAGTSLDGGMSNLEEQNGLGDVVSRMMRTNNGMQSSTEAYEMDTMRRANNAETSVNAGTPDARPSTSTQEGLMMRAAPMGRDDQLTPMETPLSANERQPLYAATTPSLQTPGIASDQGPLVTSDSMASANFADARSPTYSSSLHTAEGSVHSFHTTNGGREQHA</sequence>
<dbReference type="GeneID" id="37022324"/>
<dbReference type="RefSeq" id="XP_025353132.1">
    <property type="nucleotide sequence ID" value="XM_025500543.1"/>
</dbReference>
<feature type="compositionally biased region" description="Basic and acidic residues" evidence="1">
    <location>
        <begin position="458"/>
        <end position="469"/>
    </location>
</feature>
<gene>
    <name evidence="3" type="ORF">FA14DRAFT_174505</name>
</gene>
<feature type="region of interest" description="Disordered" evidence="1">
    <location>
        <begin position="522"/>
        <end position="542"/>
    </location>
</feature>
<evidence type="ECO:0000313" key="4">
    <source>
        <dbReference type="Proteomes" id="UP000245771"/>
    </source>
</evidence>
<accession>A0A316V5K2</accession>
<dbReference type="STRING" id="1280837.A0A316V5K2"/>
<feature type="region of interest" description="Disordered" evidence="1">
    <location>
        <begin position="368"/>
        <end position="398"/>
    </location>
</feature>
<feature type="region of interest" description="Disordered" evidence="1">
    <location>
        <begin position="328"/>
        <end position="349"/>
    </location>
</feature>
<feature type="compositionally biased region" description="Low complexity" evidence="1">
    <location>
        <begin position="374"/>
        <end position="384"/>
    </location>
</feature>
<dbReference type="Proteomes" id="UP000245771">
    <property type="component" value="Unassembled WGS sequence"/>
</dbReference>
<keyword evidence="2" id="KW-1133">Transmembrane helix</keyword>
<evidence type="ECO:0000256" key="1">
    <source>
        <dbReference type="SAM" id="MobiDB-lite"/>
    </source>
</evidence>
<keyword evidence="2" id="KW-0812">Transmembrane</keyword>
<dbReference type="EMBL" id="KZ819605">
    <property type="protein sequence ID" value="PWN32830.1"/>
    <property type="molecule type" value="Genomic_DNA"/>
</dbReference>
<proteinExistence type="predicted"/>
<name>A0A316V5K2_9BASI</name>
<feature type="region of interest" description="Disordered" evidence="1">
    <location>
        <begin position="213"/>
        <end position="262"/>
    </location>
</feature>
<keyword evidence="4" id="KW-1185">Reference proteome</keyword>
<feature type="transmembrane region" description="Helical" evidence="2">
    <location>
        <begin position="54"/>
        <end position="77"/>
    </location>
</feature>
<feature type="region of interest" description="Disordered" evidence="1">
    <location>
        <begin position="1"/>
        <end position="47"/>
    </location>
</feature>
<feature type="region of interest" description="Disordered" evidence="1">
    <location>
        <begin position="448"/>
        <end position="486"/>
    </location>
</feature>
<feature type="region of interest" description="Disordered" evidence="1">
    <location>
        <begin position="606"/>
        <end position="635"/>
    </location>
</feature>
<keyword evidence="2" id="KW-0472">Membrane</keyword>
<feature type="compositionally biased region" description="Polar residues" evidence="1">
    <location>
        <begin position="241"/>
        <end position="256"/>
    </location>
</feature>
<feature type="region of interest" description="Disordered" evidence="1">
    <location>
        <begin position="574"/>
        <end position="594"/>
    </location>
</feature>
<feature type="compositionally biased region" description="Polar residues" evidence="1">
    <location>
        <begin position="623"/>
        <end position="635"/>
    </location>
</feature>